<organism evidence="1 2">
    <name type="scientific">Desulfomonile tiedjei</name>
    <dbReference type="NCBI Taxonomy" id="2358"/>
    <lineage>
        <taxon>Bacteria</taxon>
        <taxon>Pseudomonadati</taxon>
        <taxon>Thermodesulfobacteriota</taxon>
        <taxon>Desulfomonilia</taxon>
        <taxon>Desulfomonilales</taxon>
        <taxon>Desulfomonilaceae</taxon>
        <taxon>Desulfomonile</taxon>
    </lineage>
</organism>
<name>A0A9D6V731_9BACT</name>
<gene>
    <name evidence="1" type="ORF">HY912_20670</name>
</gene>
<reference evidence="1" key="1">
    <citation type="submission" date="2020-07" db="EMBL/GenBank/DDBJ databases">
        <title>Huge and variable diversity of episymbiotic CPR bacteria and DPANN archaea in groundwater ecosystems.</title>
        <authorList>
            <person name="He C.Y."/>
            <person name="Keren R."/>
            <person name="Whittaker M."/>
            <person name="Farag I.F."/>
            <person name="Doudna J."/>
            <person name="Cate J.H.D."/>
            <person name="Banfield J.F."/>
        </authorList>
    </citation>
    <scope>NUCLEOTIDE SEQUENCE</scope>
    <source>
        <strain evidence="1">NC_groundwater_1664_Pr3_B-0.1um_52_9</strain>
    </source>
</reference>
<evidence type="ECO:0000313" key="1">
    <source>
        <dbReference type="EMBL" id="MBI5251913.1"/>
    </source>
</evidence>
<dbReference type="Proteomes" id="UP000807825">
    <property type="component" value="Unassembled WGS sequence"/>
</dbReference>
<sequence length="49" mass="6062">MRELYQRLLAEGWIDPWLDEEKLLPGQDWDMKIEKARKLFYPKNFSYSL</sequence>
<proteinExistence type="predicted"/>
<dbReference type="EMBL" id="JACRDE010000542">
    <property type="protein sequence ID" value="MBI5251913.1"/>
    <property type="molecule type" value="Genomic_DNA"/>
</dbReference>
<protein>
    <submittedName>
        <fullName evidence="1">Uncharacterized protein</fullName>
    </submittedName>
</protein>
<accession>A0A9D6V731</accession>
<evidence type="ECO:0000313" key="2">
    <source>
        <dbReference type="Proteomes" id="UP000807825"/>
    </source>
</evidence>
<dbReference type="AlphaFoldDB" id="A0A9D6V731"/>
<comment type="caution">
    <text evidence="1">The sequence shown here is derived from an EMBL/GenBank/DDBJ whole genome shotgun (WGS) entry which is preliminary data.</text>
</comment>